<dbReference type="OrthoDB" id="1877432at2759"/>
<keyword evidence="1" id="KW-0433">Leucine-rich repeat</keyword>
<feature type="chain" id="PRO_5005537821" evidence="5">
    <location>
        <begin position="26"/>
        <end position="1410"/>
    </location>
</feature>
<keyword evidence="4" id="KW-0812">Transmembrane</keyword>
<reference evidence="6 7" key="1">
    <citation type="submission" date="2010-05" db="EMBL/GenBank/DDBJ databases">
        <title>The Genome Sequence of Thecamonas trahens ATCC 50062.</title>
        <authorList>
            <consortium name="The Broad Institute Genome Sequencing Platform"/>
            <person name="Russ C."/>
            <person name="Cuomo C."/>
            <person name="Shea T."/>
            <person name="Young S.K."/>
            <person name="Zeng Q."/>
            <person name="Koehrsen M."/>
            <person name="Haas B."/>
            <person name="Borodovsky M."/>
            <person name="Guigo R."/>
            <person name="Alvarado L."/>
            <person name="Berlin A."/>
            <person name="Bochicchio J."/>
            <person name="Borenstein D."/>
            <person name="Chapman S."/>
            <person name="Chen Z."/>
            <person name="Freedman E."/>
            <person name="Gellesch M."/>
            <person name="Goldberg J."/>
            <person name="Griggs A."/>
            <person name="Gujja S."/>
            <person name="Heilman E."/>
            <person name="Heiman D."/>
            <person name="Hepburn T."/>
            <person name="Howarth C."/>
            <person name="Jen D."/>
            <person name="Larson L."/>
            <person name="Mehta T."/>
            <person name="Park D."/>
            <person name="Pearson M."/>
            <person name="Roberts A."/>
            <person name="Saif S."/>
            <person name="Shenoy N."/>
            <person name="Sisk P."/>
            <person name="Stolte C."/>
            <person name="Sykes S."/>
            <person name="Thomson T."/>
            <person name="Walk T."/>
            <person name="White J."/>
            <person name="Yandava C."/>
            <person name="Burger G."/>
            <person name="Gray M.W."/>
            <person name="Holland P.W.H."/>
            <person name="King N."/>
            <person name="Lang F.B.F."/>
            <person name="Roger A.J."/>
            <person name="Ruiz-Trillo I."/>
            <person name="Lander E."/>
            <person name="Nusbaum C."/>
        </authorList>
    </citation>
    <scope>NUCLEOTIDE SEQUENCE [LARGE SCALE GENOMIC DNA]</scope>
    <source>
        <strain evidence="6 7">ATCC 50062</strain>
    </source>
</reference>
<proteinExistence type="predicted"/>
<name>A0A0L0DT39_THETB</name>
<feature type="transmembrane region" description="Helical" evidence="4">
    <location>
        <begin position="1051"/>
        <end position="1077"/>
    </location>
</feature>
<feature type="compositionally biased region" description="Polar residues" evidence="3">
    <location>
        <begin position="1310"/>
        <end position="1327"/>
    </location>
</feature>
<keyword evidence="5" id="KW-0732">Signal</keyword>
<feature type="signal peptide" evidence="5">
    <location>
        <begin position="1"/>
        <end position="25"/>
    </location>
</feature>
<feature type="transmembrane region" description="Helical" evidence="4">
    <location>
        <begin position="1111"/>
        <end position="1130"/>
    </location>
</feature>
<dbReference type="eggNOG" id="ENOG502QUMP">
    <property type="taxonomic scope" value="Eukaryota"/>
</dbReference>
<feature type="transmembrane region" description="Helical" evidence="4">
    <location>
        <begin position="897"/>
        <end position="921"/>
    </location>
</feature>
<gene>
    <name evidence="6" type="ORF">AMSG_10822</name>
</gene>
<evidence type="ECO:0000256" key="4">
    <source>
        <dbReference type="SAM" id="Phobius"/>
    </source>
</evidence>
<evidence type="ECO:0000256" key="5">
    <source>
        <dbReference type="SAM" id="SignalP"/>
    </source>
</evidence>
<keyword evidence="4" id="KW-1133">Transmembrane helix</keyword>
<dbReference type="Proteomes" id="UP000054408">
    <property type="component" value="Unassembled WGS sequence"/>
</dbReference>
<feature type="transmembrane region" description="Helical" evidence="4">
    <location>
        <begin position="1162"/>
        <end position="1184"/>
    </location>
</feature>
<dbReference type="GeneID" id="25568951"/>
<organism evidence="6 7">
    <name type="scientific">Thecamonas trahens ATCC 50062</name>
    <dbReference type="NCBI Taxonomy" id="461836"/>
    <lineage>
        <taxon>Eukaryota</taxon>
        <taxon>Apusozoa</taxon>
        <taxon>Apusomonadida</taxon>
        <taxon>Apusomonadidae</taxon>
        <taxon>Thecamonas</taxon>
    </lineage>
</organism>
<feature type="transmembrane region" description="Helical" evidence="4">
    <location>
        <begin position="866"/>
        <end position="885"/>
    </location>
</feature>
<sequence length="1410" mass="151635">MTSIPCCTRAPAILALLAVMVAVTGQTVVAADLASEAAELDALFDALSGSMWTNNGGWEARAGSAGTPDAVCSYYGITCSNTSTSDGLTHVIAITLSGNAMAGTLPPIAWDFPELVTLDLTGNVLSGTLPAAWGKMSKLELLLLGGKAVPSEFLLSFLSPAVLYFYTLGSLVGSELEGTLPPEWGALSNLRILALNTGARTTGGFAGSDIPPEWAGMTSLRYLTFDSSGLGNGGPLPAHTLAAMSSLEYFGCSYCDYSSIPEAITSAPKLHSLYLNYMPINGPLPAFIPRWSALRALIVGAVGLTGPLPTDWSALTNVRIIVLAENANLVGTLAPFAPLPALEVLMTYKSGITGTLPIFTSPDVYFLVISGQSLSGSIPPQWGEMTKMQQLWMGENAIEGTLPASLANWTSLKLIDVRNNRLTGTVPVAFGTAWSQVGRFELAHNSFTGTLPPGFASVTHVDISGNAFPARSTSYNLFDSVPENCNISAITIDLSGNNLQGMLPAGIGNIKGLQHLSLAGNKLTSSFVPLSWAKLSPSLVNIDLSRNQISGDVTNMLATFRDFARLQRVDISHNQLVGTMRGNLFVEVFPAPRNFFQTLVLMYVNNNQITGNVPPWFDTVPTILEFDGSANNFTGSVDTLTESVQSAKFADNPELGEQDRISLPSSIVPIEPFVQLSADQPFSCPSFIDVRRSRSSVVLDPRYYGYQLCKCDPGYFGEAGQCRSCAPFGDAVRCEGGRIDLADLSDGSNTLGIDLSSSATAAAASHPAGFVSAAEADVVPSGPNWGGAVPHRANLTIQPNYYVAGYKDDGTPLIDECYLIGIDESSCNPEAKDPFECRNGYRDRLCSRCEKDYYLQGRRCEACPTATPIVLAALYGAVFLVWYGMNQTNKKSVFYAPLIKSLFVFLQTSAILFSGSSAFVWPSSVTTAFDSVFSWTSFSFPMLACLSNSNSKWELSFFVSLFAVPALFFIPAIGYAIFAGLSAVVDGGLFGRSERDWRFGAIRTGLAVLNLGYMPITVNMLVALPCRTSSDGNYYLWAAPWIECSRSNSDWLVIVVTGTIMTILYGLGIPFAFSLLLRWRRRYLRSLPPGMGEADGHWFQFFYAPYLERSFWFELVIMARRLLVAIIAVMPATNPLVPFAFFTVLMGALVVQFTVKPFVHNIINWLEILTLVQLMLTFSVGQVFSSDVYTTDLSFTATILEVLVILTNVFVVAAFLVVLLWRLVMTRRRGPKTFAVSMSSSDETGAHVSVASSRSGRFKMHDVPQAQPLMTAPLVGGSGVELPLISRATDRPTTTVAVGRRPPSARDTPSVWSSNPTVVTTIGQGNDMNRPETAGSSSSDWSTFDGVSSMLDSDKSSAEDHAATSPALPGSARRMATKFEDSVGTVPRLTSSVSTAPARAQQPTPLLPMF</sequence>
<dbReference type="Gene3D" id="3.80.10.10">
    <property type="entry name" value="Ribonuclease Inhibitor"/>
    <property type="match status" value="3"/>
</dbReference>
<keyword evidence="2" id="KW-0677">Repeat</keyword>
<keyword evidence="4" id="KW-0472">Membrane</keyword>
<feature type="transmembrane region" description="Helical" evidence="4">
    <location>
        <begin position="1204"/>
        <end position="1224"/>
    </location>
</feature>
<keyword evidence="7" id="KW-1185">Reference proteome</keyword>
<protein>
    <submittedName>
        <fullName evidence="6">Hcr2-0B</fullName>
    </submittedName>
</protein>
<dbReference type="GO" id="GO:0033612">
    <property type="term" value="F:receptor serine/threonine kinase binding"/>
    <property type="evidence" value="ECO:0007669"/>
    <property type="project" value="TreeGrafter"/>
</dbReference>
<evidence type="ECO:0000313" key="7">
    <source>
        <dbReference type="Proteomes" id="UP000054408"/>
    </source>
</evidence>
<dbReference type="SUPFAM" id="SSF57184">
    <property type="entry name" value="Growth factor receptor domain"/>
    <property type="match status" value="1"/>
</dbReference>
<dbReference type="SUPFAM" id="SSF52058">
    <property type="entry name" value="L domain-like"/>
    <property type="match status" value="2"/>
</dbReference>
<feature type="region of interest" description="Disordered" evidence="3">
    <location>
        <begin position="1292"/>
        <end position="1410"/>
    </location>
</feature>
<evidence type="ECO:0000256" key="2">
    <source>
        <dbReference type="ARBA" id="ARBA00022737"/>
    </source>
</evidence>
<accession>A0A0L0DT39</accession>
<dbReference type="EMBL" id="GL349497">
    <property type="protein sequence ID" value="KNC55201.1"/>
    <property type="molecule type" value="Genomic_DNA"/>
</dbReference>
<dbReference type="InterPro" id="IPR050647">
    <property type="entry name" value="Plant_LRR-RLKs"/>
</dbReference>
<feature type="compositionally biased region" description="Basic and acidic residues" evidence="3">
    <location>
        <begin position="1352"/>
        <end position="1362"/>
    </location>
</feature>
<feature type="transmembrane region" description="Helical" evidence="4">
    <location>
        <begin position="1006"/>
        <end position="1024"/>
    </location>
</feature>
<dbReference type="PANTHER" id="PTHR48056">
    <property type="entry name" value="LRR RECEPTOR-LIKE SERINE/THREONINE-PROTEIN KINASE-RELATED"/>
    <property type="match status" value="1"/>
</dbReference>
<feature type="transmembrane region" description="Helical" evidence="4">
    <location>
        <begin position="1136"/>
        <end position="1155"/>
    </location>
</feature>
<dbReference type="RefSeq" id="XP_013753135.1">
    <property type="nucleotide sequence ID" value="XM_013897681.1"/>
</dbReference>
<evidence type="ECO:0000256" key="1">
    <source>
        <dbReference type="ARBA" id="ARBA00022614"/>
    </source>
</evidence>
<evidence type="ECO:0000256" key="3">
    <source>
        <dbReference type="SAM" id="MobiDB-lite"/>
    </source>
</evidence>
<feature type="transmembrane region" description="Helical" evidence="4">
    <location>
        <begin position="957"/>
        <end position="985"/>
    </location>
</feature>
<feature type="compositionally biased region" description="Polar residues" evidence="3">
    <location>
        <begin position="1334"/>
        <end position="1346"/>
    </location>
</feature>
<dbReference type="InterPro" id="IPR032675">
    <property type="entry name" value="LRR_dom_sf"/>
</dbReference>
<dbReference type="OMA" id="MAARRWH"/>
<dbReference type="InterPro" id="IPR009030">
    <property type="entry name" value="Growth_fac_rcpt_cys_sf"/>
</dbReference>
<evidence type="ECO:0000313" key="6">
    <source>
        <dbReference type="EMBL" id="KNC55201.1"/>
    </source>
</evidence>